<gene>
    <name evidence="1" type="ORF">PSR69_05320</name>
</gene>
<organism evidence="1 2">
    <name type="scientific">Fusobacterium nucleatum</name>
    <dbReference type="NCBI Taxonomy" id="851"/>
    <lineage>
        <taxon>Bacteria</taxon>
        <taxon>Fusobacteriati</taxon>
        <taxon>Fusobacteriota</taxon>
        <taxon>Fusobacteriia</taxon>
        <taxon>Fusobacteriales</taxon>
        <taxon>Fusobacteriaceae</taxon>
        <taxon>Fusobacterium</taxon>
    </lineage>
</organism>
<evidence type="ECO:0008006" key="3">
    <source>
        <dbReference type="Google" id="ProtNLM"/>
    </source>
</evidence>
<sequence>MEDLYFKDKVSKYIFYLVEIEGKPQLDFLGITYEYYSNKKVAEKWHKEMIKLIHPDRCKHPKATEAMQVLEKLYKGMI</sequence>
<dbReference type="EMBL" id="CP117525">
    <property type="protein sequence ID" value="WDA44988.1"/>
    <property type="molecule type" value="Genomic_DNA"/>
</dbReference>
<dbReference type="AlphaFoldDB" id="A0AAX3MDE8"/>
<reference evidence="1" key="1">
    <citation type="submission" date="2023-02" db="EMBL/GenBank/DDBJ databases">
        <title>Pan-genomic study of Fusobacterium nucleatum reveals the distribution of pathogenic genes and functional clusters at subspecies and strain levels.</title>
        <authorList>
            <person name="Feng Q."/>
            <person name="Sun T."/>
        </authorList>
    </citation>
    <scope>NUCLEOTIDE SEQUENCE</scope>
    <source>
        <strain evidence="1">FNV</strain>
    </source>
</reference>
<accession>A0AAX3MDE8</accession>
<protein>
    <recommendedName>
        <fullName evidence="3">J domain-containing protein</fullName>
    </recommendedName>
</protein>
<dbReference type="Proteomes" id="UP001214996">
    <property type="component" value="Chromosome"/>
</dbReference>
<evidence type="ECO:0000313" key="2">
    <source>
        <dbReference type="Proteomes" id="UP001214996"/>
    </source>
</evidence>
<evidence type="ECO:0000313" key="1">
    <source>
        <dbReference type="EMBL" id="WDA44988.1"/>
    </source>
</evidence>
<name>A0AAX3MDE8_FUSNU</name>
<dbReference type="SUPFAM" id="SSF46565">
    <property type="entry name" value="Chaperone J-domain"/>
    <property type="match status" value="1"/>
</dbReference>
<dbReference type="Gene3D" id="1.10.287.110">
    <property type="entry name" value="DnaJ domain"/>
    <property type="match status" value="1"/>
</dbReference>
<proteinExistence type="predicted"/>
<dbReference type="InterPro" id="IPR036869">
    <property type="entry name" value="J_dom_sf"/>
</dbReference>